<reference evidence="2 3" key="1">
    <citation type="submission" date="2019-06" db="EMBL/GenBank/DDBJ databases">
        <title>Draft genome of Aliikangiella marina GYP-15.</title>
        <authorList>
            <person name="Wang G."/>
        </authorList>
    </citation>
    <scope>NUCLEOTIDE SEQUENCE [LARGE SCALE GENOMIC DNA]</scope>
    <source>
        <strain evidence="2 3">GYP-15</strain>
    </source>
</reference>
<evidence type="ECO:0000256" key="1">
    <source>
        <dbReference type="SAM" id="Phobius"/>
    </source>
</evidence>
<comment type="caution">
    <text evidence="2">The sequence shown here is derived from an EMBL/GenBank/DDBJ whole genome shotgun (WGS) entry which is preliminary data.</text>
</comment>
<evidence type="ECO:0000313" key="3">
    <source>
        <dbReference type="Proteomes" id="UP000317839"/>
    </source>
</evidence>
<feature type="transmembrane region" description="Helical" evidence="1">
    <location>
        <begin position="21"/>
        <end position="40"/>
    </location>
</feature>
<protein>
    <submittedName>
        <fullName evidence="2">Uncharacterized protein</fullName>
    </submittedName>
</protein>
<dbReference type="RefSeq" id="WP_142943810.1">
    <property type="nucleotide sequence ID" value="NZ_VIKR01000006.1"/>
</dbReference>
<accession>A0A545T2H3</accession>
<keyword evidence="1" id="KW-1133">Transmembrane helix</keyword>
<proteinExistence type="predicted"/>
<gene>
    <name evidence="2" type="ORF">FLL45_19850</name>
</gene>
<keyword evidence="1" id="KW-0812">Transmembrane</keyword>
<dbReference type="Proteomes" id="UP000317839">
    <property type="component" value="Unassembled WGS sequence"/>
</dbReference>
<keyword evidence="3" id="KW-1185">Reference proteome</keyword>
<organism evidence="2 3">
    <name type="scientific">Aliikangiella marina</name>
    <dbReference type="NCBI Taxonomy" id="1712262"/>
    <lineage>
        <taxon>Bacteria</taxon>
        <taxon>Pseudomonadati</taxon>
        <taxon>Pseudomonadota</taxon>
        <taxon>Gammaproteobacteria</taxon>
        <taxon>Oceanospirillales</taxon>
        <taxon>Pleioneaceae</taxon>
        <taxon>Aliikangiella</taxon>
    </lineage>
</organism>
<dbReference type="AlphaFoldDB" id="A0A545T2H3"/>
<dbReference type="EMBL" id="VIKR01000006">
    <property type="protein sequence ID" value="TQV71412.1"/>
    <property type="molecule type" value="Genomic_DNA"/>
</dbReference>
<sequence length="105" mass="12090">MKTFWNYLKSFKNLHVDLSTILILLLIVVLIWPTLLNGILGGFEYLNSDYILPESLKNTFLGVIANLITAAIVVPTIFYFFNLKRKTHLCGEFKAFDIEDGNEKY</sequence>
<name>A0A545T2H3_9GAMM</name>
<evidence type="ECO:0000313" key="2">
    <source>
        <dbReference type="EMBL" id="TQV71412.1"/>
    </source>
</evidence>
<feature type="transmembrane region" description="Helical" evidence="1">
    <location>
        <begin position="60"/>
        <end position="81"/>
    </location>
</feature>
<keyword evidence="1" id="KW-0472">Membrane</keyword>